<evidence type="ECO:0000259" key="2">
    <source>
        <dbReference type="Pfam" id="PF13004"/>
    </source>
</evidence>
<dbReference type="EMBL" id="BMYF01000027">
    <property type="protein sequence ID" value="GHB51060.1"/>
    <property type="molecule type" value="Genomic_DNA"/>
</dbReference>
<feature type="signal peptide" evidence="1">
    <location>
        <begin position="1"/>
        <end position="20"/>
    </location>
</feature>
<dbReference type="InterPro" id="IPR013783">
    <property type="entry name" value="Ig-like_fold"/>
</dbReference>
<dbReference type="CDD" id="cd14948">
    <property type="entry name" value="BACON"/>
    <property type="match status" value="1"/>
</dbReference>
<dbReference type="Proteomes" id="UP000642809">
    <property type="component" value="Unassembled WGS sequence"/>
</dbReference>
<dbReference type="SUPFAM" id="SSF49464">
    <property type="entry name" value="Carboxypeptidase regulatory domain-like"/>
    <property type="match status" value="1"/>
</dbReference>
<name>A0A8J3G727_9BACT</name>
<dbReference type="AlphaFoldDB" id="A0A8J3G727"/>
<dbReference type="Pfam" id="PF13620">
    <property type="entry name" value="CarboxypepD_reg"/>
    <property type="match status" value="1"/>
</dbReference>
<dbReference type="Gene3D" id="2.130.10.10">
    <property type="entry name" value="YVTN repeat-like/Quinoprotein amine dehydrogenase"/>
    <property type="match status" value="1"/>
</dbReference>
<accession>A0A8J3G727</accession>
<dbReference type="RefSeq" id="WP_189585896.1">
    <property type="nucleotide sequence ID" value="NZ_BMYF01000027.1"/>
</dbReference>
<feature type="chain" id="PRO_5035220183" description="BACON domain-containing protein" evidence="1">
    <location>
        <begin position="21"/>
        <end position="619"/>
    </location>
</feature>
<organism evidence="3 4">
    <name type="scientific">Mongoliitalea lutea</name>
    <dbReference type="NCBI Taxonomy" id="849756"/>
    <lineage>
        <taxon>Bacteria</taxon>
        <taxon>Pseudomonadati</taxon>
        <taxon>Bacteroidota</taxon>
        <taxon>Cytophagia</taxon>
        <taxon>Cytophagales</taxon>
        <taxon>Cyclobacteriaceae</taxon>
        <taxon>Mongoliitalea</taxon>
    </lineage>
</organism>
<evidence type="ECO:0000256" key="1">
    <source>
        <dbReference type="SAM" id="SignalP"/>
    </source>
</evidence>
<protein>
    <recommendedName>
        <fullName evidence="2">BACON domain-containing protein</fullName>
    </recommendedName>
</protein>
<dbReference type="InterPro" id="IPR015943">
    <property type="entry name" value="WD40/YVTN_repeat-like_dom_sf"/>
</dbReference>
<sequence>MRLQIIRSLFFLSLLSLVLACDEEGNQPKQFGQLIGIISSEEGLKIDGAQVEIKNSSFSRTIQSNYEGRYNFERIPVGEYELSISAASYISSTVSVTIVENIVTERNVSLELGTVILEVDKQTFEANIKDGVSFVAVTSNASWVASTAVDWINLEEPNGQGNRNLNFIYTANPGDEPREGIIEIKAGNEIRKVTIKQAAPINIKKITPIFGEETSQRVAAFEIEFTGPIKDLDLRPIITWCQHNFSPVTINAARTKITYSYSCGRAGGSYPFTIEYKDDMNNGYTKNIHINYFDESLPFEGLVISTAMVPGKDQVWMLTERPSRLHFIDLVDFKLLKSIALQSEQPSHVSYNPFNQQVYVASMDGRIQVFNSATGNLSSSITLPPVPFQPHDNYYVHEMAFTTAGKAVMELYQVGSSGITWFTLDSQQGNAVANHPRKGWENDEIYETNFPRSNGVDKNVYFYGIGGDMRGLMKFDEQLNQLTTIASGVNDPMIRNMFMDRMSERFVLFDGDTYVVDKGNRIDLGFLGYSFIRVEFCRSCSSNQVLLIHGTGNHLLDFYDYGQKQVQKRFSTGPTAWNRLYHSLDGKYISFEANDYEQIPGTENLRGKLVRISLESMNL</sequence>
<reference evidence="3" key="1">
    <citation type="journal article" date="2014" name="Int. J. Syst. Evol. Microbiol.">
        <title>Complete genome sequence of Corynebacterium casei LMG S-19264T (=DSM 44701T), isolated from a smear-ripened cheese.</title>
        <authorList>
            <consortium name="US DOE Joint Genome Institute (JGI-PGF)"/>
            <person name="Walter F."/>
            <person name="Albersmeier A."/>
            <person name="Kalinowski J."/>
            <person name="Ruckert C."/>
        </authorList>
    </citation>
    <scope>NUCLEOTIDE SEQUENCE</scope>
    <source>
        <strain evidence="3">KCTC 23224</strain>
    </source>
</reference>
<dbReference type="Pfam" id="PF13004">
    <property type="entry name" value="BACON"/>
    <property type="match status" value="1"/>
</dbReference>
<dbReference type="Gene3D" id="2.60.40.1120">
    <property type="entry name" value="Carboxypeptidase-like, regulatory domain"/>
    <property type="match status" value="1"/>
</dbReference>
<comment type="caution">
    <text evidence="3">The sequence shown here is derived from an EMBL/GenBank/DDBJ whole genome shotgun (WGS) entry which is preliminary data.</text>
</comment>
<keyword evidence="1" id="KW-0732">Signal</keyword>
<keyword evidence="4" id="KW-1185">Reference proteome</keyword>
<dbReference type="InterPro" id="IPR011044">
    <property type="entry name" value="Quino_amine_DH_bsu"/>
</dbReference>
<feature type="domain" description="BACON" evidence="2">
    <location>
        <begin position="142"/>
        <end position="198"/>
    </location>
</feature>
<gene>
    <name evidence="3" type="ORF">GCM10008106_34810</name>
</gene>
<dbReference type="Gene3D" id="2.60.40.10">
    <property type="entry name" value="Immunoglobulins"/>
    <property type="match status" value="1"/>
</dbReference>
<proteinExistence type="predicted"/>
<dbReference type="PROSITE" id="PS51257">
    <property type="entry name" value="PROKAR_LIPOPROTEIN"/>
    <property type="match status" value="1"/>
</dbReference>
<dbReference type="InterPro" id="IPR008969">
    <property type="entry name" value="CarboxyPept-like_regulatory"/>
</dbReference>
<reference evidence="3" key="2">
    <citation type="submission" date="2020-09" db="EMBL/GenBank/DDBJ databases">
        <authorList>
            <person name="Sun Q."/>
            <person name="Kim S."/>
        </authorList>
    </citation>
    <scope>NUCLEOTIDE SEQUENCE</scope>
    <source>
        <strain evidence="3">KCTC 23224</strain>
    </source>
</reference>
<dbReference type="SUPFAM" id="SSF50969">
    <property type="entry name" value="YVTN repeat-like/Quinoprotein amine dehydrogenase"/>
    <property type="match status" value="1"/>
</dbReference>
<evidence type="ECO:0000313" key="4">
    <source>
        <dbReference type="Proteomes" id="UP000642809"/>
    </source>
</evidence>
<evidence type="ECO:0000313" key="3">
    <source>
        <dbReference type="EMBL" id="GHB51060.1"/>
    </source>
</evidence>
<dbReference type="InterPro" id="IPR024361">
    <property type="entry name" value="BACON"/>
</dbReference>